<evidence type="ECO:0000313" key="1">
    <source>
        <dbReference type="EMBL" id="TWG01499.1"/>
    </source>
</evidence>
<dbReference type="AlphaFoldDB" id="A0A561UQ94"/>
<comment type="caution">
    <text evidence="1">The sequence shown here is derived from an EMBL/GenBank/DDBJ whole genome shotgun (WGS) entry which is preliminary data.</text>
</comment>
<keyword evidence="2" id="KW-1185">Reference proteome</keyword>
<name>A0A561UQ94_9ACTN</name>
<evidence type="ECO:0000313" key="2">
    <source>
        <dbReference type="Proteomes" id="UP000317940"/>
    </source>
</evidence>
<protein>
    <submittedName>
        <fullName evidence="1">Uncharacterized protein</fullName>
    </submittedName>
</protein>
<accession>A0A561UQ94</accession>
<reference evidence="1 2" key="1">
    <citation type="submission" date="2019-06" db="EMBL/GenBank/DDBJ databases">
        <title>Sequencing the genomes of 1000 actinobacteria strains.</title>
        <authorList>
            <person name="Klenk H.-P."/>
        </authorList>
    </citation>
    <scope>NUCLEOTIDE SEQUENCE [LARGE SCALE GENOMIC DNA]</scope>
    <source>
        <strain evidence="1 2">DSM 44826</strain>
    </source>
</reference>
<organism evidence="1 2">
    <name type="scientific">Kitasatospora viridis</name>
    <dbReference type="NCBI Taxonomy" id="281105"/>
    <lineage>
        <taxon>Bacteria</taxon>
        <taxon>Bacillati</taxon>
        <taxon>Actinomycetota</taxon>
        <taxon>Actinomycetes</taxon>
        <taxon>Kitasatosporales</taxon>
        <taxon>Streptomycetaceae</taxon>
        <taxon>Kitasatospora</taxon>
    </lineage>
</organism>
<sequence>MNRDRAGQLRRNFHHQLESVLAGEGLRTETGLDDRTDEALWAIVGAPPERHDELVAAAYRAFAGQLDGSNAAAWRAELARKCDTARE</sequence>
<dbReference type="RefSeq" id="WP_211786257.1">
    <property type="nucleotide sequence ID" value="NZ_BAAAMZ010000007.1"/>
</dbReference>
<dbReference type="EMBL" id="VIWT01000001">
    <property type="protein sequence ID" value="TWG01499.1"/>
    <property type="molecule type" value="Genomic_DNA"/>
</dbReference>
<gene>
    <name evidence="1" type="ORF">FHX73_115400</name>
</gene>
<proteinExistence type="predicted"/>
<dbReference type="Proteomes" id="UP000317940">
    <property type="component" value="Unassembled WGS sequence"/>
</dbReference>